<feature type="transmembrane region" description="Helical" evidence="5">
    <location>
        <begin position="179"/>
        <end position="201"/>
    </location>
</feature>
<feature type="domain" description="Yip1" evidence="6">
    <location>
        <begin position="11"/>
        <end position="229"/>
    </location>
</feature>
<dbReference type="RefSeq" id="WP_305893866.1">
    <property type="nucleotide sequence ID" value="NZ_JAUZVZ010000013.1"/>
</dbReference>
<evidence type="ECO:0000259" key="6">
    <source>
        <dbReference type="Pfam" id="PF04893"/>
    </source>
</evidence>
<dbReference type="EMBL" id="JAUZVZ010000013">
    <property type="protein sequence ID" value="MDP4536601.1"/>
    <property type="molecule type" value="Genomic_DNA"/>
</dbReference>
<accession>A0ABT9GZW0</accession>
<feature type="transmembrane region" description="Helical" evidence="5">
    <location>
        <begin position="213"/>
        <end position="230"/>
    </location>
</feature>
<gene>
    <name evidence="7" type="ORF">Q3O60_10410</name>
</gene>
<organism evidence="7 8">
    <name type="scientific">Alkalimonas collagenimarina</name>
    <dbReference type="NCBI Taxonomy" id="400390"/>
    <lineage>
        <taxon>Bacteria</taxon>
        <taxon>Pseudomonadati</taxon>
        <taxon>Pseudomonadota</taxon>
        <taxon>Gammaproteobacteria</taxon>
        <taxon>Alkalimonas</taxon>
    </lineage>
</organism>
<feature type="transmembrane region" description="Helical" evidence="5">
    <location>
        <begin position="90"/>
        <end position="114"/>
    </location>
</feature>
<evidence type="ECO:0000313" key="8">
    <source>
        <dbReference type="Proteomes" id="UP001231616"/>
    </source>
</evidence>
<dbReference type="Pfam" id="PF04893">
    <property type="entry name" value="Yip1"/>
    <property type="match status" value="1"/>
</dbReference>
<dbReference type="InterPro" id="IPR006977">
    <property type="entry name" value="Yip1_dom"/>
</dbReference>
<protein>
    <submittedName>
        <fullName evidence="7">Yip1 family protein</fullName>
    </submittedName>
</protein>
<evidence type="ECO:0000256" key="1">
    <source>
        <dbReference type="ARBA" id="ARBA00004141"/>
    </source>
</evidence>
<sequence>MSKNVTQALLDIYVAPKQVFDTLPEKKGWSWLPFALIIAISAITMLWFYAGMTPEWIVEQQIAQTAHSMTPAEIEQSRAVMGQMADKSGIFAVGGVVVMTPIMLALMAVYLMLVGNSGQKRSYGDWYALTVWSNMPGIINMLGLMVLILISSDPNMPLNTVNYLSVNQLLLGLEPGQAWHTWAESLNLIYIWVTALFAVGLHSWSKYSPAKSAVLAALPMIVIFGLWAVFI</sequence>
<evidence type="ECO:0000256" key="5">
    <source>
        <dbReference type="SAM" id="Phobius"/>
    </source>
</evidence>
<feature type="transmembrane region" description="Helical" evidence="5">
    <location>
        <begin position="31"/>
        <end position="50"/>
    </location>
</feature>
<comment type="subcellular location">
    <subcellularLocation>
        <location evidence="1">Membrane</location>
        <topology evidence="1">Multi-pass membrane protein</topology>
    </subcellularLocation>
</comment>
<comment type="caution">
    <text evidence="7">The sequence shown here is derived from an EMBL/GenBank/DDBJ whole genome shotgun (WGS) entry which is preliminary data.</text>
</comment>
<proteinExistence type="predicted"/>
<feature type="transmembrane region" description="Helical" evidence="5">
    <location>
        <begin position="126"/>
        <end position="150"/>
    </location>
</feature>
<evidence type="ECO:0000313" key="7">
    <source>
        <dbReference type="EMBL" id="MDP4536601.1"/>
    </source>
</evidence>
<keyword evidence="4 5" id="KW-0472">Membrane</keyword>
<keyword evidence="8" id="KW-1185">Reference proteome</keyword>
<keyword evidence="2 5" id="KW-0812">Transmembrane</keyword>
<evidence type="ECO:0000256" key="4">
    <source>
        <dbReference type="ARBA" id="ARBA00023136"/>
    </source>
</evidence>
<keyword evidence="3 5" id="KW-1133">Transmembrane helix</keyword>
<reference evidence="7 8" key="1">
    <citation type="submission" date="2023-08" db="EMBL/GenBank/DDBJ databases">
        <authorList>
            <person name="Joshi A."/>
            <person name="Thite S."/>
        </authorList>
    </citation>
    <scope>NUCLEOTIDE SEQUENCE [LARGE SCALE GENOMIC DNA]</scope>
    <source>
        <strain evidence="7 8">AC40</strain>
    </source>
</reference>
<dbReference type="Proteomes" id="UP001231616">
    <property type="component" value="Unassembled WGS sequence"/>
</dbReference>
<name>A0ABT9GZW0_9GAMM</name>
<evidence type="ECO:0000256" key="2">
    <source>
        <dbReference type="ARBA" id="ARBA00022692"/>
    </source>
</evidence>
<evidence type="ECO:0000256" key="3">
    <source>
        <dbReference type="ARBA" id="ARBA00022989"/>
    </source>
</evidence>